<dbReference type="AlphaFoldDB" id="A0A1Y2DZP6"/>
<gene>
    <name evidence="2" type="ORF">BCR35DRAFT_185181</name>
</gene>
<evidence type="ECO:0000313" key="2">
    <source>
        <dbReference type="EMBL" id="ORY64760.1"/>
    </source>
</evidence>
<feature type="compositionally biased region" description="Polar residues" evidence="1">
    <location>
        <begin position="56"/>
        <end position="67"/>
    </location>
</feature>
<comment type="caution">
    <text evidence="2">The sequence shown here is derived from an EMBL/GenBank/DDBJ whole genome shotgun (WGS) entry which is preliminary data.</text>
</comment>
<dbReference type="InParanoid" id="A0A1Y2DZP6"/>
<feature type="region of interest" description="Disordered" evidence="1">
    <location>
        <begin position="1"/>
        <end position="157"/>
    </location>
</feature>
<accession>A0A1Y2DZP6</accession>
<reference evidence="2 3" key="1">
    <citation type="submission" date="2016-07" db="EMBL/GenBank/DDBJ databases">
        <title>Pervasive Adenine N6-methylation of Active Genes in Fungi.</title>
        <authorList>
            <consortium name="DOE Joint Genome Institute"/>
            <person name="Mondo S.J."/>
            <person name="Dannebaum R.O."/>
            <person name="Kuo R.C."/>
            <person name="Labutti K."/>
            <person name="Haridas S."/>
            <person name="Kuo A."/>
            <person name="Salamov A."/>
            <person name="Ahrendt S.R."/>
            <person name="Lipzen A."/>
            <person name="Sullivan W."/>
            <person name="Andreopoulos W.B."/>
            <person name="Clum A."/>
            <person name="Lindquist E."/>
            <person name="Daum C."/>
            <person name="Ramamoorthy G.K."/>
            <person name="Gryganskyi A."/>
            <person name="Culley D."/>
            <person name="Magnuson J.K."/>
            <person name="James T.Y."/>
            <person name="O'Malley M.A."/>
            <person name="Stajich J.E."/>
            <person name="Spatafora J.W."/>
            <person name="Visel A."/>
            <person name="Grigoriev I.V."/>
        </authorList>
    </citation>
    <scope>NUCLEOTIDE SEQUENCE [LARGE SCALE GENOMIC DNA]</scope>
    <source>
        <strain evidence="2 3">62-1032</strain>
    </source>
</reference>
<name>A0A1Y2DZP6_9BASI</name>
<protein>
    <submittedName>
        <fullName evidence="2">Uncharacterized protein</fullName>
    </submittedName>
</protein>
<feature type="compositionally biased region" description="Polar residues" evidence="1">
    <location>
        <begin position="15"/>
        <end position="47"/>
    </location>
</feature>
<organism evidence="2 3">
    <name type="scientific">Leucosporidium creatinivorum</name>
    <dbReference type="NCBI Taxonomy" id="106004"/>
    <lineage>
        <taxon>Eukaryota</taxon>
        <taxon>Fungi</taxon>
        <taxon>Dikarya</taxon>
        <taxon>Basidiomycota</taxon>
        <taxon>Pucciniomycotina</taxon>
        <taxon>Microbotryomycetes</taxon>
        <taxon>Leucosporidiales</taxon>
        <taxon>Leucosporidium</taxon>
    </lineage>
</organism>
<dbReference type="EMBL" id="MCGR01000065">
    <property type="protein sequence ID" value="ORY64760.1"/>
    <property type="molecule type" value="Genomic_DNA"/>
</dbReference>
<dbReference type="Proteomes" id="UP000193467">
    <property type="component" value="Unassembled WGS sequence"/>
</dbReference>
<evidence type="ECO:0000256" key="1">
    <source>
        <dbReference type="SAM" id="MobiDB-lite"/>
    </source>
</evidence>
<proteinExistence type="predicted"/>
<sequence length="157" mass="16376">MDAVKSTLNKILHPHSSSNDSSTEGATSQLEAPHNDSTAAQEDSSLSEAAKDLSLNDKQSATTASEHSLSRAVGEQQAHSFELRFRRASGDSTTTNALEHRKQNDGVEQSTNTSGTTSGPPPVGAVPSSSTDTGSAAKESTEVSSFALPNPSLRLPR</sequence>
<evidence type="ECO:0000313" key="3">
    <source>
        <dbReference type="Proteomes" id="UP000193467"/>
    </source>
</evidence>
<keyword evidence="3" id="KW-1185">Reference proteome</keyword>